<evidence type="ECO:0000313" key="4">
    <source>
        <dbReference type="EMBL" id="CAG8623833.1"/>
    </source>
</evidence>
<protein>
    <submittedName>
        <fullName evidence="4">6275_t:CDS:1</fullName>
    </submittedName>
</protein>
<proteinExistence type="predicted"/>
<name>A0A9N9D3G4_9GLOM</name>
<keyword evidence="2" id="KW-0677">Repeat</keyword>
<dbReference type="Proteomes" id="UP000789706">
    <property type="component" value="Unassembled WGS sequence"/>
</dbReference>
<accession>A0A9N9D3G4</accession>
<dbReference type="Pfam" id="PF06985">
    <property type="entry name" value="HET"/>
    <property type="match status" value="1"/>
</dbReference>
<dbReference type="InterPro" id="IPR025875">
    <property type="entry name" value="Leu-rich_rpt_4"/>
</dbReference>
<keyword evidence="1" id="KW-0433">Leucine-rich repeat</keyword>
<dbReference type="InterPro" id="IPR010730">
    <property type="entry name" value="HET"/>
</dbReference>
<organism evidence="4 5">
    <name type="scientific">Diversispora eburnea</name>
    <dbReference type="NCBI Taxonomy" id="1213867"/>
    <lineage>
        <taxon>Eukaryota</taxon>
        <taxon>Fungi</taxon>
        <taxon>Fungi incertae sedis</taxon>
        <taxon>Mucoromycota</taxon>
        <taxon>Glomeromycotina</taxon>
        <taxon>Glomeromycetes</taxon>
        <taxon>Diversisporales</taxon>
        <taxon>Diversisporaceae</taxon>
        <taxon>Diversispora</taxon>
    </lineage>
</organism>
<dbReference type="AlphaFoldDB" id="A0A9N9D3G4"/>
<sequence>WLDKNFPHDGASNLSSYEGKKREDITELNIRGRLLGGSLKLEGFNNLEEMRCDNNYLTDIKSLLSELNPEKIKTLEDYEEGIANRFVGSLQPLRRLTKLKQLFINNTDIDRGLEYLPEDLESLYCGDCAGLRSNEVDFAAYLETKKVYNKIERLNIADKGLEGSLDLSVFKSLTDLNCSKNQITSLDLTGLIKLENLSCNDNLIEEFDLTSLNPEKLTSLNIKNNNLSEQNIKIFDEFTKLKQLSIGNDNKEKIDKGEYNHFSGSLSSLKGLTDLENLYISNTDIDEIDIEKLPKNLSIGKTYCSTEERPKSKVEKIQAKLYSHLTKKYLNEMYPDKSAKVLDNLYSKGLKDHLDLSNYKDLEVLDCHDNQLTSIDISKNTKLKKLNCSKNKLKGIDFEKSIELEELKCDNNKLGGLNLTGKNIKLKRLSCRSNKLKKINLDNNINLEELNCSSNELERLDVRKNNQLIELDCSNNRLDALELTGCSELSKINCSDNKIEKLDLQELSNLISLDCEKNKLENLEEVKELDISGEELTGNLELNGFSSLKHLICCDNQLESIDLSDCKQLEIIDCKRNKLKELTFSNDFVLGLKEFRGSDNEFKKLESIIGHIDSEVLNYFDINNINISDCDISDFAKFKKLERLFIGSNDEGKKNVFAGSLESLKELDKLLEIDIRNNDDEEKNKFKDYGQKNDNKHCYVEENKFYDIKALRRSKEASDDVEIKVILRTPLLSADKKNKTDAIKDDYDAKVVDYFESGKLIYPSEKETGFKWETGEKLLSSNLPLRLCYFSSEDKEAEKRLSLGGIKSLDKAIKTLRVLNEFHGLSIKGKEIRYLWMDQLCVNQDNPKEKGHEVSKMRDYYGNATVTLIAIHAESDSLVLELFKKAFCLKEPFLYLCGEKAATPVGWIYYEGEDKKGYSLGDKASLRLNEAL</sequence>
<dbReference type="Pfam" id="PF12799">
    <property type="entry name" value="LRR_4"/>
    <property type="match status" value="1"/>
</dbReference>
<evidence type="ECO:0000256" key="1">
    <source>
        <dbReference type="ARBA" id="ARBA00022614"/>
    </source>
</evidence>
<comment type="caution">
    <text evidence="4">The sequence shown here is derived from an EMBL/GenBank/DDBJ whole genome shotgun (WGS) entry which is preliminary data.</text>
</comment>
<dbReference type="SUPFAM" id="SSF52058">
    <property type="entry name" value="L domain-like"/>
    <property type="match status" value="3"/>
</dbReference>
<feature type="domain" description="Heterokaryon incompatibility" evidence="3">
    <location>
        <begin position="828"/>
        <end position="880"/>
    </location>
</feature>
<evidence type="ECO:0000259" key="3">
    <source>
        <dbReference type="Pfam" id="PF06985"/>
    </source>
</evidence>
<dbReference type="PANTHER" id="PTHR47566:SF1">
    <property type="entry name" value="PROTEIN NUD1"/>
    <property type="match status" value="1"/>
</dbReference>
<dbReference type="EMBL" id="CAJVPK010003150">
    <property type="protein sequence ID" value="CAG8623833.1"/>
    <property type="molecule type" value="Genomic_DNA"/>
</dbReference>
<dbReference type="OrthoDB" id="2449544at2759"/>
<reference evidence="4" key="1">
    <citation type="submission" date="2021-06" db="EMBL/GenBank/DDBJ databases">
        <authorList>
            <person name="Kallberg Y."/>
            <person name="Tangrot J."/>
            <person name="Rosling A."/>
        </authorList>
    </citation>
    <scope>NUCLEOTIDE SEQUENCE</scope>
    <source>
        <strain evidence="4">AZ414A</strain>
    </source>
</reference>
<feature type="non-terminal residue" evidence="4">
    <location>
        <position position="1"/>
    </location>
</feature>
<dbReference type="InterPro" id="IPR052574">
    <property type="entry name" value="CDIRP"/>
</dbReference>
<dbReference type="GO" id="GO:0035591">
    <property type="term" value="F:signaling adaptor activity"/>
    <property type="evidence" value="ECO:0007669"/>
    <property type="project" value="TreeGrafter"/>
</dbReference>
<evidence type="ECO:0000256" key="2">
    <source>
        <dbReference type="ARBA" id="ARBA00022737"/>
    </source>
</evidence>
<dbReference type="InterPro" id="IPR032675">
    <property type="entry name" value="LRR_dom_sf"/>
</dbReference>
<dbReference type="PANTHER" id="PTHR47566">
    <property type="match status" value="1"/>
</dbReference>
<gene>
    <name evidence="4" type="ORF">DEBURN_LOCUS10479</name>
</gene>
<dbReference type="Gene3D" id="3.80.10.10">
    <property type="entry name" value="Ribonuclease Inhibitor"/>
    <property type="match status" value="4"/>
</dbReference>
<keyword evidence="5" id="KW-1185">Reference proteome</keyword>
<evidence type="ECO:0000313" key="5">
    <source>
        <dbReference type="Proteomes" id="UP000789706"/>
    </source>
</evidence>